<name>A0A075G6E3_9ARCH</name>
<sequence length="132" mass="14115">MSPDADALSKVTPDTLTQYCVLWLNEEIVYCLSSWLPVNPVELEEAVENEEPSVLYSIFNPVTSVLFAKFDTREDVEFTSHGPILTSIVVGCAVSNTSVTVFAFVEVHSGSVPAALVSLVSAVAHVLVLGSG</sequence>
<protein>
    <submittedName>
        <fullName evidence="1">Uncharacterized protein</fullName>
    </submittedName>
</protein>
<proteinExistence type="predicted"/>
<dbReference type="AlphaFoldDB" id="A0A075G6E3"/>
<accession>A0A075G6E3</accession>
<reference evidence="1" key="1">
    <citation type="journal article" date="2014" name="Genome Biol. Evol.">
        <title>Pangenome evidence for extensive interdomain horizontal transfer affecting lineage core and shell genes in uncultured planktonic thaumarchaeota and euryarchaeota.</title>
        <authorList>
            <person name="Deschamps P."/>
            <person name="Zivanovic Y."/>
            <person name="Moreira D."/>
            <person name="Rodriguez-Valera F."/>
            <person name="Lopez-Garcia P."/>
        </authorList>
    </citation>
    <scope>NUCLEOTIDE SEQUENCE</scope>
</reference>
<dbReference type="EMBL" id="KF900510">
    <property type="protein sequence ID" value="AIE97511.1"/>
    <property type="molecule type" value="Genomic_DNA"/>
</dbReference>
<organism evidence="1">
    <name type="scientific">uncultured marine thaumarchaeote KM3_01_C08</name>
    <dbReference type="NCBI Taxonomy" id="1455951"/>
    <lineage>
        <taxon>Archaea</taxon>
        <taxon>Nitrososphaerota</taxon>
        <taxon>environmental samples</taxon>
    </lineage>
</organism>
<evidence type="ECO:0000313" key="1">
    <source>
        <dbReference type="EMBL" id="AIE97511.1"/>
    </source>
</evidence>